<accession>A0A9X1UMK9</accession>
<keyword evidence="3" id="KW-1185">Reference proteome</keyword>
<dbReference type="Proteomes" id="UP001139308">
    <property type="component" value="Unassembled WGS sequence"/>
</dbReference>
<dbReference type="Pfam" id="PF12172">
    <property type="entry name" value="zf-ChsH2"/>
    <property type="match status" value="1"/>
</dbReference>
<organism evidence="2 3">
    <name type="scientific">Paraburkholderia tagetis</name>
    <dbReference type="NCBI Taxonomy" id="2913261"/>
    <lineage>
        <taxon>Bacteria</taxon>
        <taxon>Pseudomonadati</taxon>
        <taxon>Pseudomonadota</taxon>
        <taxon>Betaproteobacteria</taxon>
        <taxon>Burkholderiales</taxon>
        <taxon>Burkholderiaceae</taxon>
        <taxon>Paraburkholderia</taxon>
    </lineage>
</organism>
<protein>
    <submittedName>
        <fullName evidence="2">Zinc ribbon domain-containing protein</fullName>
    </submittedName>
</protein>
<name>A0A9X1UMK9_9BURK</name>
<dbReference type="EMBL" id="JAKLJA010000044">
    <property type="protein sequence ID" value="MCG5077872.1"/>
    <property type="molecule type" value="Genomic_DNA"/>
</dbReference>
<evidence type="ECO:0000313" key="2">
    <source>
        <dbReference type="EMBL" id="MCG5077872.1"/>
    </source>
</evidence>
<dbReference type="SUPFAM" id="SSF50249">
    <property type="entry name" value="Nucleic acid-binding proteins"/>
    <property type="match status" value="1"/>
</dbReference>
<evidence type="ECO:0000313" key="3">
    <source>
        <dbReference type="Proteomes" id="UP001139308"/>
    </source>
</evidence>
<comment type="caution">
    <text evidence="2">The sequence shown here is derived from an EMBL/GenBank/DDBJ whole genome shotgun (WGS) entry which is preliminary data.</text>
</comment>
<dbReference type="InterPro" id="IPR022002">
    <property type="entry name" value="ChsH2_Znr"/>
</dbReference>
<dbReference type="RefSeq" id="WP_238467765.1">
    <property type="nucleotide sequence ID" value="NZ_JAKLJA010000044.1"/>
</dbReference>
<evidence type="ECO:0000259" key="1">
    <source>
        <dbReference type="Pfam" id="PF12172"/>
    </source>
</evidence>
<dbReference type="AlphaFoldDB" id="A0A9X1UMK9"/>
<proteinExistence type="predicted"/>
<gene>
    <name evidence="2" type="ORF">L5014_31785</name>
</gene>
<feature type="domain" description="ChsH2 rubredoxin-like zinc ribbon" evidence="1">
    <location>
        <begin position="6"/>
        <end position="35"/>
    </location>
</feature>
<dbReference type="InterPro" id="IPR012340">
    <property type="entry name" value="NA-bd_OB-fold"/>
</dbReference>
<reference evidence="2" key="1">
    <citation type="submission" date="2022-01" db="EMBL/GenBank/DDBJ databases">
        <title>Genome sequence and assembly of Parabukholderia sp. RG36.</title>
        <authorList>
            <person name="Chhetri G."/>
        </authorList>
    </citation>
    <scope>NUCLEOTIDE SEQUENCE</scope>
    <source>
        <strain evidence="2">RG36</strain>
    </source>
</reference>
<sequence length="105" mass="11269">MSETVLVIPRCNACGEALFPARYRCPRPRCGAADWTSEPAAGGAVEETTVVRHRVGAQGAGDVYLSSVRTQAGPVVIARSDTALREGERVALTIDEAMRVWARAR</sequence>